<dbReference type="GO" id="GO:0005886">
    <property type="term" value="C:plasma membrane"/>
    <property type="evidence" value="ECO:0007669"/>
    <property type="project" value="TreeGrafter"/>
</dbReference>
<name>A0AAW1KAF2_SAPOF</name>
<evidence type="ECO:0000313" key="14">
    <source>
        <dbReference type="Proteomes" id="UP001443914"/>
    </source>
</evidence>
<dbReference type="InterPro" id="IPR000719">
    <property type="entry name" value="Prot_kinase_dom"/>
</dbReference>
<evidence type="ECO:0000313" key="13">
    <source>
        <dbReference type="EMBL" id="KAK9714791.1"/>
    </source>
</evidence>
<keyword evidence="2" id="KW-0723">Serine/threonine-protein kinase</keyword>
<evidence type="ECO:0000256" key="7">
    <source>
        <dbReference type="ARBA" id="ARBA00022840"/>
    </source>
</evidence>
<evidence type="ECO:0000256" key="4">
    <source>
        <dbReference type="ARBA" id="ARBA00022729"/>
    </source>
</evidence>
<evidence type="ECO:0000256" key="10">
    <source>
        <dbReference type="ARBA" id="ARBA00047899"/>
    </source>
</evidence>
<keyword evidence="5" id="KW-0547">Nucleotide-binding</keyword>
<protein>
    <recommendedName>
        <fullName evidence="1">non-specific serine/threonine protein kinase</fullName>
        <ecNumber evidence="1">2.7.11.1</ecNumber>
    </recommendedName>
</protein>
<comment type="catalytic activity">
    <reaction evidence="10">
        <text>L-threonyl-[protein] + ATP = O-phospho-L-threonyl-[protein] + ADP + H(+)</text>
        <dbReference type="Rhea" id="RHEA:46608"/>
        <dbReference type="Rhea" id="RHEA-COMP:11060"/>
        <dbReference type="Rhea" id="RHEA-COMP:11605"/>
        <dbReference type="ChEBI" id="CHEBI:15378"/>
        <dbReference type="ChEBI" id="CHEBI:30013"/>
        <dbReference type="ChEBI" id="CHEBI:30616"/>
        <dbReference type="ChEBI" id="CHEBI:61977"/>
        <dbReference type="ChEBI" id="CHEBI:456216"/>
        <dbReference type="EC" id="2.7.11.1"/>
    </reaction>
</comment>
<comment type="catalytic activity">
    <reaction evidence="11">
        <text>L-seryl-[protein] + ATP = O-phospho-L-seryl-[protein] + ADP + H(+)</text>
        <dbReference type="Rhea" id="RHEA:17989"/>
        <dbReference type="Rhea" id="RHEA-COMP:9863"/>
        <dbReference type="Rhea" id="RHEA-COMP:11604"/>
        <dbReference type="ChEBI" id="CHEBI:15378"/>
        <dbReference type="ChEBI" id="CHEBI:29999"/>
        <dbReference type="ChEBI" id="CHEBI:30616"/>
        <dbReference type="ChEBI" id="CHEBI:83421"/>
        <dbReference type="ChEBI" id="CHEBI:456216"/>
        <dbReference type="EC" id="2.7.11.1"/>
    </reaction>
</comment>
<dbReference type="AlphaFoldDB" id="A0AAW1KAF2"/>
<dbReference type="Proteomes" id="UP001443914">
    <property type="component" value="Unassembled WGS sequence"/>
</dbReference>
<keyword evidence="14" id="KW-1185">Reference proteome</keyword>
<evidence type="ECO:0000256" key="3">
    <source>
        <dbReference type="ARBA" id="ARBA00022679"/>
    </source>
</evidence>
<dbReference type="InterPro" id="IPR008271">
    <property type="entry name" value="Ser/Thr_kinase_AS"/>
</dbReference>
<accession>A0AAW1KAF2</accession>
<dbReference type="Gene3D" id="1.10.510.10">
    <property type="entry name" value="Transferase(Phosphotransferase) domain 1"/>
    <property type="match status" value="1"/>
</dbReference>
<dbReference type="SUPFAM" id="SSF56112">
    <property type="entry name" value="Protein kinase-like (PK-like)"/>
    <property type="match status" value="1"/>
</dbReference>
<proteinExistence type="predicted"/>
<gene>
    <name evidence="13" type="ORF">RND81_06G120300</name>
</gene>
<evidence type="ECO:0000259" key="12">
    <source>
        <dbReference type="PROSITE" id="PS50011"/>
    </source>
</evidence>
<feature type="domain" description="Protein kinase" evidence="12">
    <location>
        <begin position="1"/>
        <end position="203"/>
    </location>
</feature>
<evidence type="ECO:0000256" key="6">
    <source>
        <dbReference type="ARBA" id="ARBA00022777"/>
    </source>
</evidence>
<evidence type="ECO:0000256" key="2">
    <source>
        <dbReference type="ARBA" id="ARBA00022527"/>
    </source>
</evidence>
<keyword evidence="7" id="KW-0067">ATP-binding</keyword>
<dbReference type="SMART" id="SM00220">
    <property type="entry name" value="S_TKc"/>
    <property type="match status" value="1"/>
</dbReference>
<dbReference type="EC" id="2.7.11.1" evidence="1"/>
<evidence type="ECO:0000256" key="8">
    <source>
        <dbReference type="ARBA" id="ARBA00023157"/>
    </source>
</evidence>
<evidence type="ECO:0000256" key="1">
    <source>
        <dbReference type="ARBA" id="ARBA00012513"/>
    </source>
</evidence>
<dbReference type="PANTHER" id="PTHR27002:SF1082">
    <property type="entry name" value="OS06G0693000 PROTEIN"/>
    <property type="match status" value="1"/>
</dbReference>
<dbReference type="FunFam" id="1.10.510.10:FF:000060">
    <property type="entry name" value="G-type lectin S-receptor-like serine/threonine-protein kinase"/>
    <property type="match status" value="1"/>
</dbReference>
<comment type="caution">
    <text evidence="13">The sequence shown here is derived from an EMBL/GenBank/DDBJ whole genome shotgun (WGS) entry which is preliminary data.</text>
</comment>
<keyword evidence="8" id="KW-1015">Disulfide bond</keyword>
<evidence type="ECO:0000256" key="11">
    <source>
        <dbReference type="ARBA" id="ARBA00048679"/>
    </source>
</evidence>
<dbReference type="PANTHER" id="PTHR27002">
    <property type="entry name" value="RECEPTOR-LIKE SERINE/THREONINE-PROTEIN KINASE SD1-8"/>
    <property type="match status" value="1"/>
</dbReference>
<evidence type="ECO:0000256" key="5">
    <source>
        <dbReference type="ARBA" id="ARBA00022741"/>
    </source>
</evidence>
<dbReference type="PROSITE" id="PS50011">
    <property type="entry name" value="PROTEIN_KINASE_DOM"/>
    <property type="match status" value="1"/>
</dbReference>
<keyword evidence="3" id="KW-0808">Transferase</keyword>
<dbReference type="GO" id="GO:0005524">
    <property type="term" value="F:ATP binding"/>
    <property type="evidence" value="ECO:0007669"/>
    <property type="project" value="UniProtKB-KW"/>
</dbReference>
<reference evidence="13" key="1">
    <citation type="submission" date="2024-03" db="EMBL/GenBank/DDBJ databases">
        <title>WGS assembly of Saponaria officinalis var. Norfolk2.</title>
        <authorList>
            <person name="Jenkins J."/>
            <person name="Shu S."/>
            <person name="Grimwood J."/>
            <person name="Barry K."/>
            <person name="Goodstein D."/>
            <person name="Schmutz J."/>
            <person name="Leebens-Mack J."/>
            <person name="Osbourn A."/>
        </authorList>
    </citation>
    <scope>NUCLEOTIDE SEQUENCE [LARGE SCALE GENOMIC DNA]</scope>
    <source>
        <strain evidence="13">JIC</strain>
    </source>
</reference>
<keyword evidence="4" id="KW-0732">Signal</keyword>
<dbReference type="GO" id="GO:0004674">
    <property type="term" value="F:protein serine/threonine kinase activity"/>
    <property type="evidence" value="ECO:0007669"/>
    <property type="project" value="UniProtKB-KW"/>
</dbReference>
<evidence type="ECO:0000256" key="9">
    <source>
        <dbReference type="ARBA" id="ARBA00023180"/>
    </source>
</evidence>
<keyword evidence="6" id="KW-0418">Kinase</keyword>
<dbReference type="InterPro" id="IPR011009">
    <property type="entry name" value="Kinase-like_dom_sf"/>
</dbReference>
<keyword evidence="9" id="KW-0325">Glycoprotein</keyword>
<dbReference type="PROSITE" id="PS00108">
    <property type="entry name" value="PROTEIN_KINASE_ST"/>
    <property type="match status" value="1"/>
</dbReference>
<dbReference type="Pfam" id="PF00069">
    <property type="entry name" value="Pkinase"/>
    <property type="match status" value="1"/>
</dbReference>
<sequence length="235" mass="26472">MNICQTKAWMHFFSIDFIKSCWGISRGILYLHRDSRLRIIHRDLKASNILLDEKLSPKISDFGMAKIFGGNDDQADTSRVVGTYGYMSPEYAMVGRFSEKSDVFSFGVLLLEIISGRRNSSFKDEESLSLIAYAWKLWNANDIVSLIDPAISGSGFQDEILRCIQVALLCVQELPEDRPNTSMVISMIDSEVANLPRPTQPGFTQSRYAPHNQALQDENVNGSVNRFSLSYISGR</sequence>
<organism evidence="13 14">
    <name type="scientific">Saponaria officinalis</name>
    <name type="common">Common soapwort</name>
    <name type="synonym">Lychnis saponaria</name>
    <dbReference type="NCBI Taxonomy" id="3572"/>
    <lineage>
        <taxon>Eukaryota</taxon>
        <taxon>Viridiplantae</taxon>
        <taxon>Streptophyta</taxon>
        <taxon>Embryophyta</taxon>
        <taxon>Tracheophyta</taxon>
        <taxon>Spermatophyta</taxon>
        <taxon>Magnoliopsida</taxon>
        <taxon>eudicotyledons</taxon>
        <taxon>Gunneridae</taxon>
        <taxon>Pentapetalae</taxon>
        <taxon>Caryophyllales</taxon>
        <taxon>Caryophyllaceae</taxon>
        <taxon>Caryophylleae</taxon>
        <taxon>Saponaria</taxon>
    </lineage>
</organism>
<dbReference type="EMBL" id="JBDFQZ010000006">
    <property type="protein sequence ID" value="KAK9714791.1"/>
    <property type="molecule type" value="Genomic_DNA"/>
</dbReference>